<dbReference type="GO" id="GO:0004592">
    <property type="term" value="F:pantoate-beta-alanine ligase activity"/>
    <property type="evidence" value="ECO:0007669"/>
    <property type="project" value="UniProtKB-EC"/>
</dbReference>
<dbReference type="Gene3D" id="3.30.1300.10">
    <property type="entry name" value="Pantoate-beta-alanine ligase, C-terminal domain"/>
    <property type="match status" value="1"/>
</dbReference>
<dbReference type="InterPro" id="IPR042176">
    <property type="entry name" value="Pantoate_ligase_C"/>
</dbReference>
<keyword evidence="4" id="KW-0436">Ligase</keyword>
<dbReference type="Gene3D" id="3.40.50.620">
    <property type="entry name" value="HUPs"/>
    <property type="match status" value="1"/>
</dbReference>
<name>A0A6J6GGQ0_9ZZZZ</name>
<accession>A0A6J6GGQ0</accession>
<proteinExistence type="inferred from homology"/>
<reference evidence="9" key="1">
    <citation type="submission" date="2020-05" db="EMBL/GenBank/DDBJ databases">
        <authorList>
            <person name="Chiriac C."/>
            <person name="Salcher M."/>
            <person name="Ghai R."/>
            <person name="Kavagutti S V."/>
        </authorList>
    </citation>
    <scope>NUCLEOTIDE SEQUENCE</scope>
</reference>
<dbReference type="EMBL" id="CAEZXH010000009">
    <property type="protein sequence ID" value="CAB4677319.1"/>
    <property type="molecule type" value="Genomic_DNA"/>
</dbReference>
<dbReference type="EMBL" id="CAEZUJ010000024">
    <property type="protein sequence ID" value="CAB4600387.1"/>
    <property type="molecule type" value="Genomic_DNA"/>
</dbReference>
<dbReference type="HAMAP" id="MF_00158">
    <property type="entry name" value="PanC"/>
    <property type="match status" value="1"/>
</dbReference>
<keyword evidence="7" id="KW-0067">ATP-binding</keyword>
<dbReference type="NCBIfam" id="TIGR00018">
    <property type="entry name" value="panC"/>
    <property type="match status" value="1"/>
</dbReference>
<comment type="pathway">
    <text evidence="1">Cofactor biosynthesis; (R)-pantothenate biosynthesis; (R)-pantothenate from (R)-pantoate and beta-alanine: step 1/1.</text>
</comment>
<dbReference type="GO" id="GO:0015940">
    <property type="term" value="P:pantothenate biosynthetic process"/>
    <property type="evidence" value="ECO:0007669"/>
    <property type="project" value="UniProtKB-UniPathway"/>
</dbReference>
<dbReference type="GO" id="GO:0005829">
    <property type="term" value="C:cytosol"/>
    <property type="evidence" value="ECO:0007669"/>
    <property type="project" value="TreeGrafter"/>
</dbReference>
<evidence type="ECO:0000256" key="2">
    <source>
        <dbReference type="ARBA" id="ARBA00009256"/>
    </source>
</evidence>
<evidence type="ECO:0000313" key="11">
    <source>
        <dbReference type="EMBL" id="CAB4710050.1"/>
    </source>
</evidence>
<dbReference type="AlphaFoldDB" id="A0A6J6GGQ0"/>
<evidence type="ECO:0000256" key="4">
    <source>
        <dbReference type="ARBA" id="ARBA00022598"/>
    </source>
</evidence>
<evidence type="ECO:0000313" key="9">
    <source>
        <dbReference type="EMBL" id="CAB4600387.1"/>
    </source>
</evidence>
<dbReference type="InterPro" id="IPR003721">
    <property type="entry name" value="Pantoate_ligase"/>
</dbReference>
<dbReference type="PANTHER" id="PTHR21299:SF1">
    <property type="entry name" value="PANTOATE--BETA-ALANINE LIGASE"/>
    <property type="match status" value="1"/>
</dbReference>
<evidence type="ECO:0000256" key="3">
    <source>
        <dbReference type="ARBA" id="ARBA00012219"/>
    </source>
</evidence>
<evidence type="ECO:0000313" key="12">
    <source>
        <dbReference type="EMBL" id="CAB4773634.1"/>
    </source>
</evidence>
<evidence type="ECO:0000256" key="6">
    <source>
        <dbReference type="ARBA" id="ARBA00022741"/>
    </source>
</evidence>
<dbReference type="SUPFAM" id="SSF52374">
    <property type="entry name" value="Nucleotidylyl transferase"/>
    <property type="match status" value="1"/>
</dbReference>
<dbReference type="UniPathway" id="UPA00028">
    <property type="reaction ID" value="UER00005"/>
</dbReference>
<dbReference type="GO" id="GO:0005524">
    <property type="term" value="F:ATP binding"/>
    <property type="evidence" value="ECO:0007669"/>
    <property type="project" value="UniProtKB-KW"/>
</dbReference>
<comment type="catalytic activity">
    <reaction evidence="8">
        <text>(R)-pantoate + beta-alanine + ATP = (R)-pantothenate + AMP + diphosphate + H(+)</text>
        <dbReference type="Rhea" id="RHEA:10912"/>
        <dbReference type="ChEBI" id="CHEBI:15378"/>
        <dbReference type="ChEBI" id="CHEBI:15980"/>
        <dbReference type="ChEBI" id="CHEBI:29032"/>
        <dbReference type="ChEBI" id="CHEBI:30616"/>
        <dbReference type="ChEBI" id="CHEBI:33019"/>
        <dbReference type="ChEBI" id="CHEBI:57966"/>
        <dbReference type="ChEBI" id="CHEBI:456215"/>
        <dbReference type="EC" id="6.3.2.1"/>
    </reaction>
</comment>
<dbReference type="EMBL" id="CAEZYJ010000002">
    <property type="protein sequence ID" value="CAB4710050.1"/>
    <property type="molecule type" value="Genomic_DNA"/>
</dbReference>
<sequence>MQHLLKYLPSADTALGGSKIAFVPTMGALHQGHLSLVKQAKTLAEQVVMSIFINPTQFESVEDLDKYPRTLIEDIKLAEAAGVDILWTPEVSEIYPDKYKLIDAGELGRIYEGHTRAGHFDGVLTVVNRLFEIVKPDYAIFGEKDFQQLFLIREFSKRSHPEIEIVSARTVREISGLALSSRNVRLSSEQATSALVISRALDAASKKQSYAEMKDTALAELTTEIDFKLDYFAIVNPKSLLEVDQSHFGAVQLLLAGWVGSVRLIDNLAAVIEPEGRGK</sequence>
<keyword evidence="6" id="KW-0547">Nucleotide-binding</keyword>
<evidence type="ECO:0000256" key="5">
    <source>
        <dbReference type="ARBA" id="ARBA00022655"/>
    </source>
</evidence>
<evidence type="ECO:0000313" key="10">
    <source>
        <dbReference type="EMBL" id="CAB4677319.1"/>
    </source>
</evidence>
<dbReference type="NCBIfam" id="TIGR00125">
    <property type="entry name" value="cyt_tran_rel"/>
    <property type="match status" value="1"/>
</dbReference>
<dbReference type="InterPro" id="IPR004821">
    <property type="entry name" value="Cyt_trans-like"/>
</dbReference>
<organism evidence="9">
    <name type="scientific">freshwater metagenome</name>
    <dbReference type="NCBI Taxonomy" id="449393"/>
    <lineage>
        <taxon>unclassified sequences</taxon>
        <taxon>metagenomes</taxon>
        <taxon>ecological metagenomes</taxon>
    </lineage>
</organism>
<dbReference type="Pfam" id="PF02569">
    <property type="entry name" value="Pantoate_ligase"/>
    <property type="match status" value="1"/>
</dbReference>
<evidence type="ECO:0000256" key="1">
    <source>
        <dbReference type="ARBA" id="ARBA00004990"/>
    </source>
</evidence>
<protein>
    <recommendedName>
        <fullName evidence="3">pantoate--beta-alanine ligase (AMP-forming)</fullName>
        <ecNumber evidence="3">6.3.2.1</ecNumber>
    </recommendedName>
</protein>
<keyword evidence="5" id="KW-0566">Pantothenate biosynthesis</keyword>
<dbReference type="EC" id="6.3.2.1" evidence="3"/>
<evidence type="ECO:0000256" key="8">
    <source>
        <dbReference type="ARBA" id="ARBA00048258"/>
    </source>
</evidence>
<dbReference type="EMBL" id="CAEZZS010000016">
    <property type="protein sequence ID" value="CAB4773634.1"/>
    <property type="molecule type" value="Genomic_DNA"/>
</dbReference>
<dbReference type="InterPro" id="IPR014729">
    <property type="entry name" value="Rossmann-like_a/b/a_fold"/>
</dbReference>
<gene>
    <name evidence="9" type="ORF">UFOPK1811_00749</name>
    <name evidence="10" type="ORF">UFOPK2360_00276</name>
    <name evidence="11" type="ORF">UFOPK2659_00038</name>
    <name evidence="12" type="ORF">UFOPK2922_00510</name>
    <name evidence="13" type="ORF">UFOPK3306_00283</name>
</gene>
<dbReference type="PANTHER" id="PTHR21299">
    <property type="entry name" value="CYTIDYLATE KINASE/PANTOATE-BETA-ALANINE LIGASE"/>
    <property type="match status" value="1"/>
</dbReference>
<evidence type="ECO:0000256" key="7">
    <source>
        <dbReference type="ARBA" id="ARBA00022840"/>
    </source>
</evidence>
<comment type="similarity">
    <text evidence="2">Belongs to the pantothenate synthetase family.</text>
</comment>
<evidence type="ECO:0000313" key="13">
    <source>
        <dbReference type="EMBL" id="CAB4858270.1"/>
    </source>
</evidence>
<dbReference type="EMBL" id="CAFBLI010000013">
    <property type="protein sequence ID" value="CAB4858270.1"/>
    <property type="molecule type" value="Genomic_DNA"/>
</dbReference>